<evidence type="ECO:0000313" key="2">
    <source>
        <dbReference type="Proteomes" id="UP000265520"/>
    </source>
</evidence>
<dbReference type="AlphaFoldDB" id="A0A392SFP7"/>
<dbReference type="EMBL" id="LXQA010375956">
    <property type="protein sequence ID" value="MCI47708.1"/>
    <property type="molecule type" value="Genomic_DNA"/>
</dbReference>
<accession>A0A392SFP7</accession>
<name>A0A392SFP7_9FABA</name>
<reference evidence="1 2" key="1">
    <citation type="journal article" date="2018" name="Front. Plant Sci.">
        <title>Red Clover (Trifolium pratense) and Zigzag Clover (T. medium) - A Picture of Genomic Similarities and Differences.</title>
        <authorList>
            <person name="Dluhosova J."/>
            <person name="Istvanek J."/>
            <person name="Nedelnik J."/>
            <person name="Repkova J."/>
        </authorList>
    </citation>
    <scope>NUCLEOTIDE SEQUENCE [LARGE SCALE GENOMIC DNA]</scope>
    <source>
        <strain evidence="2">cv. 10/8</strain>
        <tissue evidence="1">Leaf</tissue>
    </source>
</reference>
<feature type="non-terminal residue" evidence="1">
    <location>
        <position position="49"/>
    </location>
</feature>
<protein>
    <submittedName>
        <fullName evidence="1">NBS-LRR type disease resistance protein</fullName>
    </submittedName>
</protein>
<evidence type="ECO:0000313" key="1">
    <source>
        <dbReference type="EMBL" id="MCI47708.1"/>
    </source>
</evidence>
<sequence length="49" mass="5562">MLEIISCGVEQIVAMKEGSMHSLDCPSLKDLNVYRCDAFNHLDMFSIEK</sequence>
<comment type="caution">
    <text evidence="1">The sequence shown here is derived from an EMBL/GenBank/DDBJ whole genome shotgun (WGS) entry which is preliminary data.</text>
</comment>
<organism evidence="1 2">
    <name type="scientific">Trifolium medium</name>
    <dbReference type="NCBI Taxonomy" id="97028"/>
    <lineage>
        <taxon>Eukaryota</taxon>
        <taxon>Viridiplantae</taxon>
        <taxon>Streptophyta</taxon>
        <taxon>Embryophyta</taxon>
        <taxon>Tracheophyta</taxon>
        <taxon>Spermatophyta</taxon>
        <taxon>Magnoliopsida</taxon>
        <taxon>eudicotyledons</taxon>
        <taxon>Gunneridae</taxon>
        <taxon>Pentapetalae</taxon>
        <taxon>rosids</taxon>
        <taxon>fabids</taxon>
        <taxon>Fabales</taxon>
        <taxon>Fabaceae</taxon>
        <taxon>Papilionoideae</taxon>
        <taxon>50 kb inversion clade</taxon>
        <taxon>NPAAA clade</taxon>
        <taxon>Hologalegina</taxon>
        <taxon>IRL clade</taxon>
        <taxon>Trifolieae</taxon>
        <taxon>Trifolium</taxon>
    </lineage>
</organism>
<dbReference type="Proteomes" id="UP000265520">
    <property type="component" value="Unassembled WGS sequence"/>
</dbReference>
<proteinExistence type="predicted"/>
<keyword evidence="2" id="KW-1185">Reference proteome</keyword>